<feature type="domain" description="tRNA synthetases class I catalytic" evidence="10">
    <location>
        <begin position="16"/>
        <end position="325"/>
    </location>
</feature>
<dbReference type="PANTHER" id="PTHR10890">
    <property type="entry name" value="CYSTEINYL-TRNA SYNTHETASE"/>
    <property type="match status" value="1"/>
</dbReference>
<dbReference type="GO" id="GO:0004817">
    <property type="term" value="F:cysteine-tRNA ligase activity"/>
    <property type="evidence" value="ECO:0007669"/>
    <property type="project" value="UniProtKB-UniRule"/>
</dbReference>
<dbReference type="InterPro" id="IPR009080">
    <property type="entry name" value="tRNAsynth_Ia_anticodon-bd"/>
</dbReference>
<dbReference type="NCBIfam" id="TIGR00435">
    <property type="entry name" value="cysS"/>
    <property type="match status" value="1"/>
</dbReference>
<dbReference type="PRINTS" id="PR00983">
    <property type="entry name" value="TRNASYNTHCYS"/>
</dbReference>
<feature type="short sequence motif" description="'KMSKS' region" evidence="9">
    <location>
        <begin position="278"/>
        <end position="282"/>
    </location>
</feature>
<feature type="binding site" evidence="9">
    <location>
        <position position="246"/>
    </location>
    <ligand>
        <name>Zn(2+)</name>
        <dbReference type="ChEBI" id="CHEBI:29105"/>
    </ligand>
</feature>
<dbReference type="EMBL" id="MEVK01000004">
    <property type="protein sequence ID" value="OGC59934.1"/>
    <property type="molecule type" value="Genomic_DNA"/>
</dbReference>
<dbReference type="Gene3D" id="1.20.120.640">
    <property type="entry name" value="Anticodon-binding domain of a subclass of class I aminoacyl-tRNA synthetases"/>
    <property type="match status" value="1"/>
</dbReference>
<dbReference type="HAMAP" id="MF_00041">
    <property type="entry name" value="Cys_tRNA_synth"/>
    <property type="match status" value="1"/>
</dbReference>
<proteinExistence type="inferred from homology"/>
<evidence type="ECO:0000256" key="1">
    <source>
        <dbReference type="ARBA" id="ARBA00011245"/>
    </source>
</evidence>
<dbReference type="SUPFAM" id="SSF47323">
    <property type="entry name" value="Anticodon-binding domain of a subclass of class I aminoacyl-tRNA synthetases"/>
    <property type="match status" value="1"/>
</dbReference>
<comment type="catalytic activity">
    <reaction evidence="9">
        <text>tRNA(Cys) + L-cysteine + ATP = L-cysteinyl-tRNA(Cys) + AMP + diphosphate</text>
        <dbReference type="Rhea" id="RHEA:17773"/>
        <dbReference type="Rhea" id="RHEA-COMP:9661"/>
        <dbReference type="Rhea" id="RHEA-COMP:9679"/>
        <dbReference type="ChEBI" id="CHEBI:30616"/>
        <dbReference type="ChEBI" id="CHEBI:33019"/>
        <dbReference type="ChEBI" id="CHEBI:35235"/>
        <dbReference type="ChEBI" id="CHEBI:78442"/>
        <dbReference type="ChEBI" id="CHEBI:78517"/>
        <dbReference type="ChEBI" id="CHEBI:456215"/>
        <dbReference type="EC" id="6.1.1.16"/>
    </reaction>
</comment>
<comment type="caution">
    <text evidence="11">The sequence shown here is derived from an EMBL/GenBank/DDBJ whole genome shotgun (WGS) entry which is preliminary data.</text>
</comment>
<evidence type="ECO:0000313" key="12">
    <source>
        <dbReference type="Proteomes" id="UP000178964"/>
    </source>
</evidence>
<dbReference type="InterPro" id="IPR032678">
    <property type="entry name" value="tRNA-synt_1_cat_dom"/>
</dbReference>
<name>A0A1F4VRW4_UNCKA</name>
<keyword evidence="7 9" id="KW-0648">Protein biosynthesis</keyword>
<dbReference type="STRING" id="1802627.A3A70_02420"/>
<evidence type="ECO:0000313" key="11">
    <source>
        <dbReference type="EMBL" id="OGC59934.1"/>
    </source>
</evidence>
<comment type="cofactor">
    <cofactor evidence="9">
        <name>Zn(2+)</name>
        <dbReference type="ChEBI" id="CHEBI:29105"/>
    </cofactor>
    <text evidence="9">Binds 1 zinc ion per subunit.</text>
</comment>
<feature type="binding site" evidence="9">
    <location>
        <position position="221"/>
    </location>
    <ligand>
        <name>Zn(2+)</name>
        <dbReference type="ChEBI" id="CHEBI:29105"/>
    </ligand>
</feature>
<dbReference type="InterPro" id="IPR024909">
    <property type="entry name" value="Cys-tRNA/MSH_ligase"/>
</dbReference>
<dbReference type="Proteomes" id="UP000178964">
    <property type="component" value="Unassembled WGS sequence"/>
</dbReference>
<dbReference type="GO" id="GO:0006423">
    <property type="term" value="P:cysteinyl-tRNA aminoacylation"/>
    <property type="evidence" value="ECO:0007669"/>
    <property type="project" value="UniProtKB-UniRule"/>
</dbReference>
<dbReference type="InterPro" id="IPR015803">
    <property type="entry name" value="Cys-tRNA-ligase"/>
</dbReference>
<feature type="binding site" evidence="9">
    <location>
        <position position="281"/>
    </location>
    <ligand>
        <name>ATP</name>
        <dbReference type="ChEBI" id="CHEBI:30616"/>
    </ligand>
</feature>
<evidence type="ECO:0000256" key="3">
    <source>
        <dbReference type="ARBA" id="ARBA00022723"/>
    </source>
</evidence>
<keyword evidence="8 9" id="KW-0030">Aminoacyl-tRNA synthetase</keyword>
<keyword evidence="2 9" id="KW-0436">Ligase</keyword>
<evidence type="ECO:0000256" key="2">
    <source>
        <dbReference type="ARBA" id="ARBA00022598"/>
    </source>
</evidence>
<dbReference type="PANTHER" id="PTHR10890:SF3">
    <property type="entry name" value="CYSTEINE--TRNA LIGASE, CYTOPLASMIC"/>
    <property type="match status" value="1"/>
</dbReference>
<dbReference type="EC" id="6.1.1.16" evidence="9"/>
<evidence type="ECO:0000256" key="6">
    <source>
        <dbReference type="ARBA" id="ARBA00022840"/>
    </source>
</evidence>
<keyword evidence="4 9" id="KW-0547">Nucleotide-binding</keyword>
<keyword evidence="6 9" id="KW-0067">ATP-binding</keyword>
<evidence type="ECO:0000256" key="7">
    <source>
        <dbReference type="ARBA" id="ARBA00022917"/>
    </source>
</evidence>
<dbReference type="AlphaFoldDB" id="A0A1F4VRW4"/>
<evidence type="ECO:0000259" key="10">
    <source>
        <dbReference type="Pfam" id="PF01406"/>
    </source>
</evidence>
<comment type="subunit">
    <text evidence="1 9">Monomer.</text>
</comment>
<evidence type="ECO:0000256" key="9">
    <source>
        <dbReference type="HAMAP-Rule" id="MF_00041"/>
    </source>
</evidence>
<gene>
    <name evidence="9" type="primary">cysS</name>
    <name evidence="11" type="ORF">A3A70_02420</name>
</gene>
<feature type="short sequence motif" description="'HIGH' region" evidence="9">
    <location>
        <begin position="31"/>
        <end position="41"/>
    </location>
</feature>
<dbReference type="GO" id="GO:0005524">
    <property type="term" value="F:ATP binding"/>
    <property type="evidence" value="ECO:0007669"/>
    <property type="project" value="UniProtKB-UniRule"/>
</dbReference>
<keyword evidence="9" id="KW-0963">Cytoplasm</keyword>
<dbReference type="Gene3D" id="3.40.50.620">
    <property type="entry name" value="HUPs"/>
    <property type="match status" value="1"/>
</dbReference>
<reference evidence="11 12" key="1">
    <citation type="journal article" date="2016" name="Nat. Commun.">
        <title>Thousands of microbial genomes shed light on interconnected biogeochemical processes in an aquifer system.</title>
        <authorList>
            <person name="Anantharaman K."/>
            <person name="Brown C.T."/>
            <person name="Hug L.A."/>
            <person name="Sharon I."/>
            <person name="Castelle C.J."/>
            <person name="Probst A.J."/>
            <person name="Thomas B.C."/>
            <person name="Singh A."/>
            <person name="Wilkins M.J."/>
            <person name="Karaoz U."/>
            <person name="Brodie E.L."/>
            <person name="Williams K.H."/>
            <person name="Hubbard S.S."/>
            <person name="Banfield J.F."/>
        </authorList>
    </citation>
    <scope>NUCLEOTIDE SEQUENCE [LARGE SCALE GENOMIC DNA]</scope>
</reference>
<evidence type="ECO:0000256" key="5">
    <source>
        <dbReference type="ARBA" id="ARBA00022833"/>
    </source>
</evidence>
<evidence type="ECO:0000256" key="4">
    <source>
        <dbReference type="ARBA" id="ARBA00022741"/>
    </source>
</evidence>
<comment type="subcellular location">
    <subcellularLocation>
        <location evidence="9">Cytoplasm</location>
    </subcellularLocation>
</comment>
<sequence>MDIKLYNSLGKREEVFKPINSGKVGLYSCGPTVYFTAHIGNFRSFILSDIVRRIFEFNGYEVKQVMNITDVGHLTDDADQGEDKVLVEAIRQGKSMQEVAGPVIAQFEKDLASLKIKKPHHMPKASEHIPQMIKLIEKLFENGLVYILSDGIYFDTQRIENYGKLATVDMNGLLAGARVEVNSEKRHPFDFAVWKFSKSDKKGMSFETEWGWGYPGWHIECSAMSREYLGQPFDIHTGGVDHVNVHHTNEIAQSEGAFGIPLANYWLHGEFLLSGESKMSKSEGSLYTLEDLEKEGISALEFRYFTFTAHYRTQLKFSLESLKATATALRNLKNELSEFPTPTKPDESYLNLFNEGINNDLNMPQALSVLWQMMRSSQDKAIIHATLLKMDEVLGLDLNTSYEISESVQQLVKEREKARLKNDWKESDRLRKLINMEGFEVEDTSEGQKLKYVATITNVEHN</sequence>
<feature type="binding site" evidence="9">
    <location>
        <position position="250"/>
    </location>
    <ligand>
        <name>Zn(2+)</name>
        <dbReference type="ChEBI" id="CHEBI:29105"/>
    </ligand>
</feature>
<keyword evidence="5 9" id="KW-0862">Zinc</keyword>
<protein>
    <recommendedName>
        <fullName evidence="9">Cysteine--tRNA ligase</fullName>
        <ecNumber evidence="9">6.1.1.16</ecNumber>
    </recommendedName>
    <alternativeName>
        <fullName evidence="9">Cysteinyl-tRNA synthetase</fullName>
        <shortName evidence="9">CysRS</shortName>
    </alternativeName>
</protein>
<dbReference type="CDD" id="cd00672">
    <property type="entry name" value="CysRS_core"/>
    <property type="match status" value="1"/>
</dbReference>
<organism evidence="11 12">
    <name type="scientific">candidate division WWE3 bacterium RIFCSPLOWO2_01_FULL_42_11</name>
    <dbReference type="NCBI Taxonomy" id="1802627"/>
    <lineage>
        <taxon>Bacteria</taxon>
        <taxon>Katanobacteria</taxon>
    </lineage>
</organism>
<dbReference type="GO" id="GO:0008270">
    <property type="term" value="F:zinc ion binding"/>
    <property type="evidence" value="ECO:0007669"/>
    <property type="project" value="UniProtKB-UniRule"/>
</dbReference>
<dbReference type="InterPro" id="IPR014729">
    <property type="entry name" value="Rossmann-like_a/b/a_fold"/>
</dbReference>
<keyword evidence="3 9" id="KW-0479">Metal-binding</keyword>
<dbReference type="SUPFAM" id="SSF52374">
    <property type="entry name" value="Nucleotidylyl transferase"/>
    <property type="match status" value="1"/>
</dbReference>
<evidence type="ECO:0000256" key="8">
    <source>
        <dbReference type="ARBA" id="ARBA00023146"/>
    </source>
</evidence>
<comment type="similarity">
    <text evidence="9">Belongs to the class-I aminoacyl-tRNA synthetase family.</text>
</comment>
<accession>A0A1F4VRW4</accession>
<dbReference type="Pfam" id="PF01406">
    <property type="entry name" value="tRNA-synt_1e"/>
    <property type="match status" value="1"/>
</dbReference>
<feature type="binding site" evidence="9">
    <location>
        <position position="29"/>
    </location>
    <ligand>
        <name>Zn(2+)</name>
        <dbReference type="ChEBI" id="CHEBI:29105"/>
    </ligand>
</feature>
<dbReference type="GO" id="GO:0005829">
    <property type="term" value="C:cytosol"/>
    <property type="evidence" value="ECO:0007669"/>
    <property type="project" value="TreeGrafter"/>
</dbReference>